<dbReference type="SUPFAM" id="SSF50129">
    <property type="entry name" value="GroES-like"/>
    <property type="match status" value="1"/>
</dbReference>
<evidence type="ECO:0000313" key="8">
    <source>
        <dbReference type="EMBL" id="GAA1532662.1"/>
    </source>
</evidence>
<comment type="caution">
    <text evidence="8">The sequence shown here is derived from an EMBL/GenBank/DDBJ whole genome shotgun (WGS) entry which is preliminary data.</text>
</comment>
<evidence type="ECO:0000256" key="4">
    <source>
        <dbReference type="ARBA" id="ARBA00022833"/>
    </source>
</evidence>
<keyword evidence="4" id="KW-0862">Zinc</keyword>
<evidence type="ECO:0000256" key="2">
    <source>
        <dbReference type="ARBA" id="ARBA00008072"/>
    </source>
</evidence>
<sequence length="328" mass="35465">MTDQMWAYRLQTPTLLAQTTAPMPSADTLVDGEVLVRLLAGGICGSDLPYFKGDHNPVIPMVDESNYAEAPAGASLHEIVGEVVASRDSTLAEGSRVVGWATAMDGLAEYVVTQGSSLAIYDSALLPTSAVMLQPLACVIYAVEQMGPVKDERVAVLGLGPIGLLFSHVLKTAGAGEVSGVDKIDRSDVAQTFLIDQPVHSTVSRWASRPAGTTGPTRLVEAIGHQVNTLTSAVRAIEPHGEIYYFGVPDDQVYPFPMWDFLRKNLVLRSGTTYERRAMLHRAGEYIQRHPELLDAYVTDVYPIDDAQKAFESATAPARGRLKIVLEV</sequence>
<evidence type="ECO:0000259" key="7">
    <source>
        <dbReference type="Pfam" id="PF16912"/>
    </source>
</evidence>
<dbReference type="PANTHER" id="PTHR43350">
    <property type="entry name" value="NAD-DEPENDENT ALCOHOL DEHYDROGENASE"/>
    <property type="match status" value="1"/>
</dbReference>
<dbReference type="PANTHER" id="PTHR43350:SF19">
    <property type="entry name" value="D-GULOSIDE 3-DEHYDROGENASE"/>
    <property type="match status" value="1"/>
</dbReference>
<proteinExistence type="inferred from homology"/>
<organism evidence="8 9">
    <name type="scientific">Nocardioides humi</name>
    <dbReference type="NCBI Taxonomy" id="449461"/>
    <lineage>
        <taxon>Bacteria</taxon>
        <taxon>Bacillati</taxon>
        <taxon>Actinomycetota</taxon>
        <taxon>Actinomycetes</taxon>
        <taxon>Propionibacteriales</taxon>
        <taxon>Nocardioidaceae</taxon>
        <taxon>Nocardioides</taxon>
    </lineage>
</organism>
<dbReference type="InterPro" id="IPR031640">
    <property type="entry name" value="Glu_dehyd_C"/>
</dbReference>
<dbReference type="Pfam" id="PF16912">
    <property type="entry name" value="Glu_dehyd_C"/>
    <property type="match status" value="1"/>
</dbReference>
<keyword evidence="3" id="KW-0479">Metal-binding</keyword>
<dbReference type="InterPro" id="IPR036291">
    <property type="entry name" value="NAD(P)-bd_dom_sf"/>
</dbReference>
<evidence type="ECO:0000313" key="9">
    <source>
        <dbReference type="Proteomes" id="UP001500842"/>
    </source>
</evidence>
<comment type="cofactor">
    <cofactor evidence="1">
        <name>Zn(2+)</name>
        <dbReference type="ChEBI" id="CHEBI:29105"/>
    </cofactor>
</comment>
<dbReference type="Proteomes" id="UP001500842">
    <property type="component" value="Unassembled WGS sequence"/>
</dbReference>
<dbReference type="InterPro" id="IPR013154">
    <property type="entry name" value="ADH-like_N"/>
</dbReference>
<dbReference type="InterPro" id="IPR011032">
    <property type="entry name" value="GroES-like_sf"/>
</dbReference>
<evidence type="ECO:0000256" key="3">
    <source>
        <dbReference type="ARBA" id="ARBA00022723"/>
    </source>
</evidence>
<dbReference type="EMBL" id="BAAAOR010000029">
    <property type="protein sequence ID" value="GAA1532662.1"/>
    <property type="molecule type" value="Genomic_DNA"/>
</dbReference>
<evidence type="ECO:0000256" key="5">
    <source>
        <dbReference type="ARBA" id="ARBA00023002"/>
    </source>
</evidence>
<keyword evidence="5" id="KW-0560">Oxidoreductase</keyword>
<protein>
    <submittedName>
        <fullName evidence="8">Zinc-binding dehydrogenase</fullName>
    </submittedName>
</protein>
<name>A0ABN2B385_9ACTN</name>
<feature type="domain" description="Alcohol dehydrogenase-like N-terminal" evidence="6">
    <location>
        <begin position="31"/>
        <end position="100"/>
    </location>
</feature>
<feature type="domain" description="Glucose dehydrogenase C-terminal" evidence="7">
    <location>
        <begin position="141"/>
        <end position="315"/>
    </location>
</feature>
<reference evidence="8 9" key="1">
    <citation type="journal article" date="2019" name="Int. J. Syst. Evol. Microbiol.">
        <title>The Global Catalogue of Microorganisms (GCM) 10K type strain sequencing project: providing services to taxonomists for standard genome sequencing and annotation.</title>
        <authorList>
            <consortium name="The Broad Institute Genomics Platform"/>
            <consortium name="The Broad Institute Genome Sequencing Center for Infectious Disease"/>
            <person name="Wu L."/>
            <person name="Ma J."/>
        </authorList>
    </citation>
    <scope>NUCLEOTIDE SEQUENCE [LARGE SCALE GENOMIC DNA]</scope>
    <source>
        <strain evidence="8 9">JCM 14942</strain>
    </source>
</reference>
<gene>
    <name evidence="8" type="ORF">GCM10009788_39690</name>
</gene>
<dbReference type="Gene3D" id="3.40.50.720">
    <property type="entry name" value="NAD(P)-binding Rossmann-like Domain"/>
    <property type="match status" value="1"/>
</dbReference>
<dbReference type="Gene3D" id="3.90.180.10">
    <property type="entry name" value="Medium-chain alcohol dehydrogenases, catalytic domain"/>
    <property type="match status" value="2"/>
</dbReference>
<evidence type="ECO:0000259" key="6">
    <source>
        <dbReference type="Pfam" id="PF08240"/>
    </source>
</evidence>
<dbReference type="RefSeq" id="WP_219996367.1">
    <property type="nucleotide sequence ID" value="NZ_BAAAOR010000029.1"/>
</dbReference>
<dbReference type="SUPFAM" id="SSF51735">
    <property type="entry name" value="NAD(P)-binding Rossmann-fold domains"/>
    <property type="match status" value="1"/>
</dbReference>
<accession>A0ABN2B385</accession>
<evidence type="ECO:0000256" key="1">
    <source>
        <dbReference type="ARBA" id="ARBA00001947"/>
    </source>
</evidence>
<comment type="similarity">
    <text evidence="2">Belongs to the zinc-containing alcohol dehydrogenase family.</text>
</comment>
<dbReference type="Pfam" id="PF08240">
    <property type="entry name" value="ADH_N"/>
    <property type="match status" value="1"/>
</dbReference>
<keyword evidence="9" id="KW-1185">Reference proteome</keyword>